<name>A0ABW5MHQ6_9SPHI</name>
<protein>
    <submittedName>
        <fullName evidence="1">DUF5712 family protein</fullName>
    </submittedName>
</protein>
<gene>
    <name evidence="1" type="ORF">ACFSR6_09195</name>
</gene>
<proteinExistence type="predicted"/>
<dbReference type="Pfam" id="PF18976">
    <property type="entry name" value="DUF5712"/>
    <property type="match status" value="1"/>
</dbReference>
<sequence>MYINITDSVTANNKGSSGELVSYLEKENRLDEMDGPEYWFNNNSKTIEPYEVRNVIDSNNAKLGKTDAKFFLINISPSQKELKYLLKEFGKEGMKKRLKLYAEKVMDGYAQNFKREGINSSKDLLWFGKIEHNRYYTYKDKEVISGEKKRGEIKAGKQMHIQIIVSRRDVSNRIKLSPMNNSRGRNIEHSKKLGQFDRVAFKQSGETLFDGLFAFDRKLDETFSYANILKNGSIDQKEQLALLETSPAKQREQRQIVNELAKEIAAGLFSSASQVLKVAEKRVSGFAQLMMEPVYPSVQEVYSIGVSEKRKRKKRRGQSQGLNR</sequence>
<comment type="caution">
    <text evidence="1">The sequence shown here is derived from an EMBL/GenBank/DDBJ whole genome shotgun (WGS) entry which is preliminary data.</text>
</comment>
<dbReference type="EMBL" id="JBHULL010000008">
    <property type="protein sequence ID" value="MFD2582662.1"/>
    <property type="molecule type" value="Genomic_DNA"/>
</dbReference>
<evidence type="ECO:0000313" key="2">
    <source>
        <dbReference type="Proteomes" id="UP001597461"/>
    </source>
</evidence>
<reference evidence="2" key="1">
    <citation type="journal article" date="2019" name="Int. J. Syst. Evol. Microbiol.">
        <title>The Global Catalogue of Microorganisms (GCM) 10K type strain sequencing project: providing services to taxonomists for standard genome sequencing and annotation.</title>
        <authorList>
            <consortium name="The Broad Institute Genomics Platform"/>
            <consortium name="The Broad Institute Genome Sequencing Center for Infectious Disease"/>
            <person name="Wu L."/>
            <person name="Ma J."/>
        </authorList>
    </citation>
    <scope>NUCLEOTIDE SEQUENCE [LARGE SCALE GENOMIC DNA]</scope>
    <source>
        <strain evidence="2">KCTC 42866</strain>
    </source>
</reference>
<keyword evidence="2" id="KW-1185">Reference proteome</keyword>
<organism evidence="1 2">
    <name type="scientific">Pedobacter vanadiisoli</name>
    <dbReference type="NCBI Taxonomy" id="1761975"/>
    <lineage>
        <taxon>Bacteria</taxon>
        <taxon>Pseudomonadati</taxon>
        <taxon>Bacteroidota</taxon>
        <taxon>Sphingobacteriia</taxon>
        <taxon>Sphingobacteriales</taxon>
        <taxon>Sphingobacteriaceae</taxon>
        <taxon>Pedobacter</taxon>
    </lineage>
</organism>
<accession>A0ABW5MHQ6</accession>
<evidence type="ECO:0000313" key="1">
    <source>
        <dbReference type="EMBL" id="MFD2582662.1"/>
    </source>
</evidence>
<dbReference type="InterPro" id="IPR043766">
    <property type="entry name" value="BfmA-like"/>
</dbReference>
<dbReference type="Proteomes" id="UP001597461">
    <property type="component" value="Unassembled WGS sequence"/>
</dbReference>
<dbReference type="RefSeq" id="WP_379077964.1">
    <property type="nucleotide sequence ID" value="NZ_JBHULL010000008.1"/>
</dbReference>